<evidence type="ECO:0000256" key="8">
    <source>
        <dbReference type="SAM" id="Coils"/>
    </source>
</evidence>
<evidence type="ECO:0000313" key="11">
    <source>
        <dbReference type="Proteomes" id="UP001387364"/>
    </source>
</evidence>
<organism evidence="10 11">
    <name type="scientific">Bacillus kandeliae</name>
    <dbReference type="NCBI Taxonomy" id="3129297"/>
    <lineage>
        <taxon>Bacteria</taxon>
        <taxon>Bacillati</taxon>
        <taxon>Bacillota</taxon>
        <taxon>Bacilli</taxon>
        <taxon>Bacillales</taxon>
        <taxon>Bacillaceae</taxon>
        <taxon>Bacillus</taxon>
    </lineage>
</organism>
<feature type="domain" description="Flagellar assembly protein FliH/Type III secretion system HrpE" evidence="9">
    <location>
        <begin position="120"/>
        <end position="246"/>
    </location>
</feature>
<name>A0ABZ2N9B8_9BACI</name>
<evidence type="ECO:0000256" key="3">
    <source>
        <dbReference type="ARBA" id="ARBA00022448"/>
    </source>
</evidence>
<dbReference type="InterPro" id="IPR051472">
    <property type="entry name" value="T3SS_Stator/FliH"/>
</dbReference>
<evidence type="ECO:0000256" key="1">
    <source>
        <dbReference type="ARBA" id="ARBA00003041"/>
    </source>
</evidence>
<evidence type="ECO:0000256" key="2">
    <source>
        <dbReference type="ARBA" id="ARBA00006602"/>
    </source>
</evidence>
<evidence type="ECO:0000256" key="7">
    <source>
        <dbReference type="NCBIfam" id="TIGR03825"/>
    </source>
</evidence>
<keyword evidence="4" id="KW-1005">Bacterial flagellum biogenesis</keyword>
<evidence type="ECO:0000256" key="5">
    <source>
        <dbReference type="ARBA" id="ARBA00022927"/>
    </source>
</evidence>
<evidence type="ECO:0000256" key="4">
    <source>
        <dbReference type="ARBA" id="ARBA00022795"/>
    </source>
</evidence>
<keyword evidence="8" id="KW-0175">Coiled coil</keyword>
<sequence>MSRLIKSQRAEMISELQKMIEIKVVQSEKELIEEQKQEESNQMAFFEAERQKRLGEAYAEADSITQKAREESEEIRAQVNEERQAWNEERKLLIEKAHEEGVTSGLQEGQQLGYSEYEQLIAAAKQTVVSSQQEYQKNVEQAEKTILHLAIQTAEKILGQVLQEHPDMFLPVLQQALKEVYDQKEIQIHVHPINYPLVVDQKVEIEAMFPVNTLIYIYPNEELEENGCYIDTKQGRIDVGIDSQLWQLRTQLFELLEGEEQ</sequence>
<feature type="coiled-coil region" evidence="8">
    <location>
        <begin position="22"/>
        <end position="152"/>
    </location>
</feature>
<dbReference type="InterPro" id="IPR018035">
    <property type="entry name" value="Flagellar_FliH/T3SS_HrpE"/>
</dbReference>
<comment type="similarity">
    <text evidence="2">Belongs to the FliH family.</text>
</comment>
<reference evidence="10 11" key="1">
    <citation type="submission" date="2024-02" db="EMBL/GenBank/DDBJ databases">
        <title>Seven novel Bacillus-like species.</title>
        <authorList>
            <person name="Liu G."/>
        </authorList>
    </citation>
    <scope>NUCLEOTIDE SEQUENCE [LARGE SCALE GENOMIC DNA]</scope>
    <source>
        <strain evidence="10 11">FJAT-52991</strain>
    </source>
</reference>
<dbReference type="NCBIfam" id="TIGR03825">
    <property type="entry name" value="FliH_bacil"/>
    <property type="match status" value="1"/>
</dbReference>
<keyword evidence="11" id="KW-1185">Reference proteome</keyword>
<gene>
    <name evidence="10" type="primary">fliH</name>
    <name evidence="10" type="ORF">WDJ61_06810</name>
</gene>
<keyword evidence="10" id="KW-0282">Flagellum</keyword>
<keyword evidence="10" id="KW-0969">Cilium</keyword>
<dbReference type="Proteomes" id="UP001387364">
    <property type="component" value="Chromosome"/>
</dbReference>
<keyword evidence="5" id="KW-0653">Protein transport</keyword>
<evidence type="ECO:0000256" key="6">
    <source>
        <dbReference type="ARBA" id="ARBA00023225"/>
    </source>
</evidence>
<dbReference type="InterPro" id="IPR022524">
    <property type="entry name" value="FliH_Bacilli"/>
</dbReference>
<keyword evidence="10" id="KW-0966">Cell projection</keyword>
<dbReference type="PANTHER" id="PTHR34982">
    <property type="entry name" value="YOP PROTEINS TRANSLOCATION PROTEIN L"/>
    <property type="match status" value="1"/>
</dbReference>
<evidence type="ECO:0000259" key="9">
    <source>
        <dbReference type="Pfam" id="PF02108"/>
    </source>
</evidence>
<keyword evidence="3" id="KW-0813">Transport</keyword>
<keyword evidence="6" id="KW-1006">Bacterial flagellum protein export</keyword>
<dbReference type="RefSeq" id="WP_338754000.1">
    <property type="nucleotide sequence ID" value="NZ_CP147404.1"/>
</dbReference>
<evidence type="ECO:0000313" key="10">
    <source>
        <dbReference type="EMBL" id="WXB94331.1"/>
    </source>
</evidence>
<accession>A0ABZ2N9B8</accession>
<dbReference type="PANTHER" id="PTHR34982:SF1">
    <property type="entry name" value="FLAGELLAR ASSEMBLY PROTEIN FLIH"/>
    <property type="match status" value="1"/>
</dbReference>
<dbReference type="Pfam" id="PF02108">
    <property type="entry name" value="FliH"/>
    <property type="match status" value="1"/>
</dbReference>
<comment type="function">
    <text evidence="1">Needed for flagellar regrowth and assembly.</text>
</comment>
<dbReference type="EMBL" id="CP147404">
    <property type="protein sequence ID" value="WXB94331.1"/>
    <property type="molecule type" value="Genomic_DNA"/>
</dbReference>
<protein>
    <recommendedName>
        <fullName evidence="7">Flagellar assembly protein FliH</fullName>
    </recommendedName>
</protein>
<proteinExistence type="inferred from homology"/>